<feature type="domain" description="RACo-like middle region" evidence="3">
    <location>
        <begin position="86"/>
        <end position="245"/>
    </location>
</feature>
<dbReference type="InterPro" id="IPR041414">
    <property type="entry name" value="Raco-like_middle"/>
</dbReference>
<comment type="caution">
    <text evidence="4">The sequence shown here is derived from an EMBL/GenBank/DDBJ whole genome shotgun (WGS) entry which is preliminary data.</text>
</comment>
<dbReference type="Pfam" id="PF14574">
    <property type="entry name" value="RACo_C_ter"/>
    <property type="match status" value="1"/>
</dbReference>
<feature type="domain" description="RACo C-terminal" evidence="1">
    <location>
        <begin position="249"/>
        <end position="503"/>
    </location>
</feature>
<dbReference type="Pfam" id="PF17651">
    <property type="entry name" value="Raco_middle"/>
    <property type="match status" value="1"/>
</dbReference>
<dbReference type="PANTHER" id="PTHR42895">
    <property type="entry name" value="IRON-SULFUR CLUSTER-BINDING PROTEIN-RELATED"/>
    <property type="match status" value="1"/>
</dbReference>
<dbReference type="EMBL" id="DRMH01000094">
    <property type="protein sequence ID" value="HFC98206.1"/>
    <property type="molecule type" value="Genomic_DNA"/>
</dbReference>
<protein>
    <submittedName>
        <fullName evidence="4">DUF4445 domain-containing protein</fullName>
    </submittedName>
</protein>
<accession>A0A7C3H1L2</accession>
<dbReference type="PANTHER" id="PTHR42895:SF1">
    <property type="entry name" value="IRON-SULFUR CLUSTER PROTEIN"/>
    <property type="match status" value="1"/>
</dbReference>
<dbReference type="InterPro" id="IPR042259">
    <property type="entry name" value="Raco-like_middle_sf"/>
</dbReference>
<dbReference type="InterPro" id="IPR027980">
    <property type="entry name" value="RACo_C"/>
</dbReference>
<organism evidence="4">
    <name type="scientific">Thermosulfurimonas dismutans</name>
    <dbReference type="NCBI Taxonomy" id="999894"/>
    <lineage>
        <taxon>Bacteria</taxon>
        <taxon>Pseudomonadati</taxon>
        <taxon>Thermodesulfobacteriota</taxon>
        <taxon>Thermodesulfobacteria</taxon>
        <taxon>Thermodesulfobacteriales</taxon>
        <taxon>Thermodesulfobacteriaceae</taxon>
        <taxon>Thermosulfurimonas</taxon>
    </lineage>
</organism>
<evidence type="ECO:0000259" key="1">
    <source>
        <dbReference type="Pfam" id="PF14574"/>
    </source>
</evidence>
<evidence type="ECO:0000259" key="3">
    <source>
        <dbReference type="Pfam" id="PF17651"/>
    </source>
</evidence>
<proteinExistence type="predicted"/>
<dbReference type="Proteomes" id="UP000886043">
    <property type="component" value="Unassembled WGS sequence"/>
</dbReference>
<evidence type="ECO:0000313" key="4">
    <source>
        <dbReference type="EMBL" id="HFC98206.1"/>
    </source>
</evidence>
<dbReference type="Pfam" id="PF17650">
    <property type="entry name" value="RACo_linker"/>
    <property type="match status" value="1"/>
</dbReference>
<dbReference type="InterPro" id="IPR052911">
    <property type="entry name" value="Corrinoid_activation_enz"/>
</dbReference>
<evidence type="ECO:0000259" key="2">
    <source>
        <dbReference type="Pfam" id="PF17650"/>
    </source>
</evidence>
<gene>
    <name evidence="4" type="ORF">ENJ40_07105</name>
</gene>
<feature type="domain" description="RACo linker region" evidence="2">
    <location>
        <begin position="1"/>
        <end position="77"/>
    </location>
</feature>
<dbReference type="Gene3D" id="3.10.20.880">
    <property type="match status" value="1"/>
</dbReference>
<sequence>MKPAVEILDLELPAPSLTDQRSDERRLRERLREHLRAQVEIPLVVLRELPEILRRADFRVRVILGRTGEGFRVLEVRTPEEKAPVLGLGIDLGSTGVALYLVDFENRRVIGKRGFRNPQIPFGEDILTRLHHASRQEGLAELREVTLEALDREIRALVGAENVSRIYYVAFCGNTTMTHFFLGLPTRWLYREPYIPAANWLDPLRLSEVGLPGAREGLIFVFPSGGSYFGGDLISGLLFAGLHRQEGLGLFVDVGTNAEIVLGNREFLLACAGAAGPALEGGVLSCGLQAREGAIERIRIRDHRIHYQTIGNVPPIGICGSGTIELLAELFLSGLINPQGIFQVERWPERFREIEGEMAFVVAEAEETGHGKPIYITQGEVKNLIRSKGAMYTMLTVICQSLGVDFQDLESFMVAGSFGSRIDPEAAITVGMLPDLPRERFRVLGNAAGEGTVRFLLRGSFEEVREILSRLTYLEMNVENRFMQLLTGSLFLPHTNLDLFPSVREKLSFRQGH</sequence>
<dbReference type="InterPro" id="IPR040506">
    <property type="entry name" value="RACo_linker"/>
</dbReference>
<dbReference type="Gene3D" id="3.30.420.480">
    <property type="entry name" value="Domain of unknown function (DUF4445)"/>
    <property type="match status" value="1"/>
</dbReference>
<reference evidence="4" key="1">
    <citation type="journal article" date="2020" name="mSystems">
        <title>Genome- and Community-Level Interaction Insights into Carbon Utilization and Element Cycling Functions of Hydrothermarchaeota in Hydrothermal Sediment.</title>
        <authorList>
            <person name="Zhou Z."/>
            <person name="Liu Y."/>
            <person name="Xu W."/>
            <person name="Pan J."/>
            <person name="Luo Z.H."/>
            <person name="Li M."/>
        </authorList>
    </citation>
    <scope>NUCLEOTIDE SEQUENCE [LARGE SCALE GENOMIC DNA]</scope>
    <source>
        <strain evidence="4">HyVt-483</strain>
    </source>
</reference>
<name>A0A7C3H1L2_9BACT</name>
<dbReference type="AlphaFoldDB" id="A0A7C3H1L2"/>